<evidence type="ECO:0000256" key="17">
    <source>
        <dbReference type="HAMAP-Rule" id="MF_01006"/>
    </source>
</evidence>
<comment type="similarity">
    <text evidence="2 17">Belongs to the UppP family.</text>
</comment>
<dbReference type="Pfam" id="PF02673">
    <property type="entry name" value="BacA"/>
    <property type="match status" value="1"/>
</dbReference>
<organism evidence="18 19">
    <name type="scientific">Priestia megaterium</name>
    <name type="common">Bacillus megaterium</name>
    <dbReference type="NCBI Taxonomy" id="1404"/>
    <lineage>
        <taxon>Bacteria</taxon>
        <taxon>Bacillati</taxon>
        <taxon>Bacillota</taxon>
        <taxon>Bacilli</taxon>
        <taxon>Bacillales</taxon>
        <taxon>Bacillaceae</taxon>
        <taxon>Priestia</taxon>
    </lineage>
</organism>
<dbReference type="Proteomes" id="UP000501076">
    <property type="component" value="Plasmid pFDU301A"/>
</dbReference>
<evidence type="ECO:0000256" key="1">
    <source>
        <dbReference type="ARBA" id="ARBA00004651"/>
    </source>
</evidence>
<geneLocation type="plasmid" evidence="19">
    <name>pfdu301a</name>
</geneLocation>
<feature type="transmembrane region" description="Helical" evidence="17">
    <location>
        <begin position="82"/>
        <end position="102"/>
    </location>
</feature>
<keyword evidence="8 17" id="KW-0133">Cell shape</keyword>
<feature type="transmembrane region" description="Helical" evidence="17">
    <location>
        <begin position="217"/>
        <end position="238"/>
    </location>
</feature>
<dbReference type="GO" id="GO:0005886">
    <property type="term" value="C:plasma membrane"/>
    <property type="evidence" value="ECO:0007669"/>
    <property type="project" value="UniProtKB-SubCell"/>
</dbReference>
<dbReference type="InterPro" id="IPR003824">
    <property type="entry name" value="UppP"/>
</dbReference>
<feature type="transmembrane region" description="Helical" evidence="17">
    <location>
        <begin position="44"/>
        <end position="61"/>
    </location>
</feature>
<evidence type="ECO:0000313" key="18">
    <source>
        <dbReference type="EMBL" id="QJX80196.1"/>
    </source>
</evidence>
<dbReference type="AlphaFoldDB" id="A0A6M6E3A8"/>
<comment type="subcellular location">
    <subcellularLocation>
        <location evidence="1 17">Cell membrane</location>
        <topology evidence="1 17">Multi-pass membrane protein</topology>
    </subcellularLocation>
</comment>
<keyword evidence="10 17" id="KW-1133">Transmembrane helix</keyword>
<dbReference type="NCBIfam" id="NF001388">
    <property type="entry name" value="PRK00281.1-1"/>
    <property type="match status" value="1"/>
</dbReference>
<dbReference type="NCBIfam" id="NF001389">
    <property type="entry name" value="PRK00281.1-2"/>
    <property type="match status" value="1"/>
</dbReference>
<keyword evidence="13 17" id="KW-0961">Cell wall biogenesis/degradation</keyword>
<keyword evidence="7 17" id="KW-0378">Hydrolase</keyword>
<evidence type="ECO:0000256" key="8">
    <source>
        <dbReference type="ARBA" id="ARBA00022960"/>
    </source>
</evidence>
<evidence type="ECO:0000256" key="7">
    <source>
        <dbReference type="ARBA" id="ARBA00022801"/>
    </source>
</evidence>
<evidence type="ECO:0000256" key="4">
    <source>
        <dbReference type="ARBA" id="ARBA00021581"/>
    </source>
</evidence>
<sequence length="265" mass="28690">MSEHLIAFFMGIIEGLTEFLPVSSTGHLILAGHLFGFEGEKAKTFEVVIQLGSILAIAVLYRKKLFSLLNPKTLTDKTNKRLNLIHIFLGVIPAVIVGLLLHDFIKDVLFSPKAVLIGLVLGALLLIYADKKKTNITANTLDELSYKQALTIGLFQCLAVWPGFSRAGSTISGGLLFGANQKVAAEFSFILALPIMIGATGLDLIKSYDQLAGGDIPVFVIGFLTAFVVAMIAVVGFLKLLDKLKLSVFGYYRIALAIVFAFIIL</sequence>
<proteinExistence type="inferred from homology"/>
<evidence type="ECO:0000256" key="3">
    <source>
        <dbReference type="ARBA" id="ARBA00012374"/>
    </source>
</evidence>
<comment type="catalytic activity">
    <reaction evidence="16 17">
        <text>di-trans,octa-cis-undecaprenyl diphosphate + H2O = di-trans,octa-cis-undecaprenyl phosphate + phosphate + H(+)</text>
        <dbReference type="Rhea" id="RHEA:28094"/>
        <dbReference type="ChEBI" id="CHEBI:15377"/>
        <dbReference type="ChEBI" id="CHEBI:15378"/>
        <dbReference type="ChEBI" id="CHEBI:43474"/>
        <dbReference type="ChEBI" id="CHEBI:58405"/>
        <dbReference type="ChEBI" id="CHEBI:60392"/>
        <dbReference type="EC" id="3.6.1.27"/>
    </reaction>
</comment>
<dbReference type="EC" id="3.6.1.27" evidence="3 17"/>
<dbReference type="GO" id="GO:0008360">
    <property type="term" value="P:regulation of cell shape"/>
    <property type="evidence" value="ECO:0007669"/>
    <property type="project" value="UniProtKB-KW"/>
</dbReference>
<dbReference type="GO" id="GO:0046677">
    <property type="term" value="P:response to antibiotic"/>
    <property type="evidence" value="ECO:0007669"/>
    <property type="project" value="UniProtKB-UniRule"/>
</dbReference>
<evidence type="ECO:0000256" key="10">
    <source>
        <dbReference type="ARBA" id="ARBA00022989"/>
    </source>
</evidence>
<evidence type="ECO:0000256" key="16">
    <source>
        <dbReference type="ARBA" id="ARBA00047594"/>
    </source>
</evidence>
<evidence type="ECO:0000256" key="5">
    <source>
        <dbReference type="ARBA" id="ARBA00022475"/>
    </source>
</evidence>
<dbReference type="PANTHER" id="PTHR30622:SF3">
    <property type="entry name" value="UNDECAPRENYL-DIPHOSPHATASE"/>
    <property type="match status" value="1"/>
</dbReference>
<dbReference type="GO" id="GO:0009252">
    <property type="term" value="P:peptidoglycan biosynthetic process"/>
    <property type="evidence" value="ECO:0007669"/>
    <property type="project" value="UniProtKB-KW"/>
</dbReference>
<dbReference type="RefSeq" id="WP_171778179.1">
    <property type="nucleotide sequence ID" value="NZ_CP045273.1"/>
</dbReference>
<dbReference type="NCBIfam" id="TIGR00753">
    <property type="entry name" value="undec_PP_bacA"/>
    <property type="match status" value="1"/>
</dbReference>
<feature type="transmembrane region" description="Helical" evidence="17">
    <location>
        <begin position="108"/>
        <end position="128"/>
    </location>
</feature>
<feature type="transmembrane region" description="Helical" evidence="17">
    <location>
        <begin position="187"/>
        <end position="205"/>
    </location>
</feature>
<evidence type="ECO:0000256" key="13">
    <source>
        <dbReference type="ARBA" id="ARBA00023316"/>
    </source>
</evidence>
<keyword evidence="18" id="KW-0614">Plasmid</keyword>
<dbReference type="GO" id="GO:0050380">
    <property type="term" value="F:undecaprenyl-diphosphatase activity"/>
    <property type="evidence" value="ECO:0007669"/>
    <property type="project" value="UniProtKB-UniRule"/>
</dbReference>
<evidence type="ECO:0000256" key="6">
    <source>
        <dbReference type="ARBA" id="ARBA00022692"/>
    </source>
</evidence>
<dbReference type="NCBIfam" id="NF001390">
    <property type="entry name" value="PRK00281.1-4"/>
    <property type="match status" value="1"/>
</dbReference>
<feature type="transmembrane region" description="Helical" evidence="17">
    <location>
        <begin position="244"/>
        <end position="264"/>
    </location>
</feature>
<evidence type="ECO:0000256" key="12">
    <source>
        <dbReference type="ARBA" id="ARBA00023251"/>
    </source>
</evidence>
<keyword evidence="12 17" id="KW-0046">Antibiotic resistance</keyword>
<evidence type="ECO:0000313" key="19">
    <source>
        <dbReference type="Proteomes" id="UP000501076"/>
    </source>
</evidence>
<evidence type="ECO:0000256" key="15">
    <source>
        <dbReference type="ARBA" id="ARBA00032932"/>
    </source>
</evidence>
<keyword evidence="11 17" id="KW-0472">Membrane</keyword>
<comment type="miscellaneous">
    <text evidence="17">Bacitracin is thought to be involved in the inhibition of peptidoglycan synthesis by sequestering undecaprenyl diphosphate, thereby reducing the pool of lipid carrier available.</text>
</comment>
<keyword evidence="9 17" id="KW-0573">Peptidoglycan synthesis</keyword>
<keyword evidence="5 17" id="KW-1003">Cell membrane</keyword>
<keyword evidence="6 17" id="KW-0812">Transmembrane</keyword>
<dbReference type="GO" id="GO:0071555">
    <property type="term" value="P:cell wall organization"/>
    <property type="evidence" value="ECO:0007669"/>
    <property type="project" value="UniProtKB-KW"/>
</dbReference>
<name>A0A6M6E3A8_PRIMG</name>
<dbReference type="HAMAP" id="MF_01006">
    <property type="entry name" value="Undec_diphosphatase"/>
    <property type="match status" value="1"/>
</dbReference>
<dbReference type="PANTHER" id="PTHR30622">
    <property type="entry name" value="UNDECAPRENYL-DIPHOSPHATASE"/>
    <property type="match status" value="1"/>
</dbReference>
<protein>
    <recommendedName>
        <fullName evidence="4 17">Undecaprenyl-diphosphatase</fullName>
        <ecNumber evidence="3 17">3.6.1.27</ecNumber>
    </recommendedName>
    <alternativeName>
        <fullName evidence="15 17">Bacitracin resistance protein</fullName>
    </alternativeName>
    <alternativeName>
        <fullName evidence="14 17">Undecaprenyl pyrophosphate phosphatase</fullName>
    </alternativeName>
</protein>
<evidence type="ECO:0000256" key="11">
    <source>
        <dbReference type="ARBA" id="ARBA00023136"/>
    </source>
</evidence>
<accession>A0A6M6E3A8</accession>
<gene>
    <name evidence="17" type="primary">uppP</name>
    <name evidence="18" type="ORF">FDZ14_29300</name>
</gene>
<comment type="function">
    <text evidence="17">Catalyzes the dephosphorylation of undecaprenyl diphosphate (UPP). Confers resistance to bacitracin.</text>
</comment>
<dbReference type="EMBL" id="CP045273">
    <property type="protein sequence ID" value="QJX80196.1"/>
    <property type="molecule type" value="Genomic_DNA"/>
</dbReference>
<reference evidence="18 19" key="1">
    <citation type="submission" date="2019-10" db="EMBL/GenBank/DDBJ databases">
        <title>Complete genome sequences for adaption low water activity.</title>
        <authorList>
            <person name="Zhao L."/>
            <person name="Zhong J."/>
        </authorList>
    </citation>
    <scope>NUCLEOTIDE SEQUENCE [LARGE SCALE GENOMIC DNA]</scope>
    <source>
        <strain evidence="18 19">FDU301</strain>
        <plasmid evidence="19">pfdu301a</plasmid>
    </source>
</reference>
<evidence type="ECO:0000256" key="9">
    <source>
        <dbReference type="ARBA" id="ARBA00022984"/>
    </source>
</evidence>
<evidence type="ECO:0000256" key="14">
    <source>
        <dbReference type="ARBA" id="ARBA00032707"/>
    </source>
</evidence>
<evidence type="ECO:0000256" key="2">
    <source>
        <dbReference type="ARBA" id="ARBA00010621"/>
    </source>
</evidence>